<dbReference type="EMBL" id="CP097502">
    <property type="protein sequence ID" value="URD76002.1"/>
    <property type="molecule type" value="Genomic_DNA"/>
</dbReference>
<evidence type="ECO:0000313" key="3">
    <source>
        <dbReference type="Proteomes" id="UP001055439"/>
    </source>
</evidence>
<name>A0A9E7EGT2_9LILI</name>
<proteinExistence type="predicted"/>
<keyword evidence="3" id="KW-1185">Reference proteome</keyword>
<reference evidence="2" key="1">
    <citation type="submission" date="2022-05" db="EMBL/GenBank/DDBJ databases">
        <title>The Musa troglodytarum L. genome provides insights into the mechanism of non-climacteric behaviour and enrichment of carotenoids.</title>
        <authorList>
            <person name="Wang J."/>
        </authorList>
    </citation>
    <scope>NUCLEOTIDE SEQUENCE</scope>
    <source>
        <tissue evidence="2">Leaf</tissue>
    </source>
</reference>
<accession>A0A9E7EGT2</accession>
<dbReference type="AlphaFoldDB" id="A0A9E7EGT2"/>
<feature type="region of interest" description="Disordered" evidence="1">
    <location>
        <begin position="71"/>
        <end position="92"/>
    </location>
</feature>
<gene>
    <name evidence="2" type="ORF">MUK42_35627</name>
</gene>
<evidence type="ECO:0000313" key="2">
    <source>
        <dbReference type="EMBL" id="URD76002.1"/>
    </source>
</evidence>
<protein>
    <submittedName>
        <fullName evidence="2">Uncharacterized protein</fullName>
    </submittedName>
</protein>
<organism evidence="2 3">
    <name type="scientific">Musa troglodytarum</name>
    <name type="common">fe'i banana</name>
    <dbReference type="NCBI Taxonomy" id="320322"/>
    <lineage>
        <taxon>Eukaryota</taxon>
        <taxon>Viridiplantae</taxon>
        <taxon>Streptophyta</taxon>
        <taxon>Embryophyta</taxon>
        <taxon>Tracheophyta</taxon>
        <taxon>Spermatophyta</taxon>
        <taxon>Magnoliopsida</taxon>
        <taxon>Liliopsida</taxon>
        <taxon>Zingiberales</taxon>
        <taxon>Musaceae</taxon>
        <taxon>Musa</taxon>
    </lineage>
</organism>
<sequence>MSPFSGPKSQIGLNQTAIRVWSCLCEALLRRIETRILDLHGRRRLHWFPADSPVRPQRSILRRPPANPVGIGFVKSHRHRPPAAASDLRSFL</sequence>
<evidence type="ECO:0000256" key="1">
    <source>
        <dbReference type="SAM" id="MobiDB-lite"/>
    </source>
</evidence>
<dbReference type="OrthoDB" id="10522045at2759"/>
<dbReference type="Proteomes" id="UP001055439">
    <property type="component" value="Chromosome 1"/>
</dbReference>